<dbReference type="RefSeq" id="WP_143744895.1">
    <property type="nucleotide sequence ID" value="NZ_FOSJ01000009.1"/>
</dbReference>
<evidence type="ECO:0000313" key="9">
    <source>
        <dbReference type="EMBL" id="SFK09272.1"/>
    </source>
</evidence>
<dbReference type="Pfam" id="PF01832">
    <property type="entry name" value="Glucosaminidase"/>
    <property type="match status" value="1"/>
</dbReference>
<dbReference type="PRINTS" id="PR01002">
    <property type="entry name" value="FLGFLGJ"/>
</dbReference>
<feature type="domain" description="LysM" evidence="8">
    <location>
        <begin position="328"/>
        <end position="372"/>
    </location>
</feature>
<feature type="region of interest" description="Disordered" evidence="6">
    <location>
        <begin position="145"/>
        <end position="187"/>
    </location>
</feature>
<feature type="non-terminal residue" evidence="9">
    <location>
        <position position="679"/>
    </location>
</feature>
<sequence length="679" mass="74091">MRKPNDMLSFYKKSTRKRSMKLAMSSSVLASVVAVSAFSEAVQAEEMDLNRDEVQELYNQYNELQAAVKEQPTTSDEVASDEAPKEVELTNSEKEELEFVKAQLINMIEKVGGESLLVQLDVENLSVNDLNTVFETLLTYQLEETEKNETTTSQDSEEILKDSTSTEELGENGESVEDEAISTDTDEIALDDADVDNAEESEADLQNEELVESGDLLQKSNINETSESIIPEESENVSEDIQNTDSTVKEVESNEEDFAEPANVESTQASKQLETEVKEEVTVESEPEVKVETESEPEVQIKAQTKVETEVETKAEEKVATKTEEKAIIYTVKSGDTLTKIAKTYNTSVSSLVSLNKLSNANVIKVGQKLAINQAAVSSVTSSTSSTANLNQTQSSSDFIKQIASYAQQVAKENGIYASVMIAQASLESGYGKSQLAAPPNYNLFGIKGSYNGQSVAMKTQEYYQSTGWITITDYFKKYPSYAESLQDNASLIRSGTSWDNSYYSGAWIENTTSYKDATAWLQGRYATDPTYASKLNSIIEMYNLTQYDSTGNTGNNSGGNSSETPTDPETSPSTGNNTNGNSYTVVSGDTLTSIARKYGTTVSAIKTANNLKSDLILVNQKLIIPVSGDANTSQPDTSDDSDQETSKTSYTVVSGDTLTSIAKKYNTTVSSIKSLNNL</sequence>
<dbReference type="PANTHER" id="PTHR33308">
    <property type="entry name" value="PEPTIDOGLYCAN HYDROLASE FLGJ"/>
    <property type="match status" value="1"/>
</dbReference>
<dbReference type="PANTHER" id="PTHR33308:SF9">
    <property type="entry name" value="PEPTIDOGLYCAN HYDROLASE FLGJ"/>
    <property type="match status" value="1"/>
</dbReference>
<name>A0A1I3WP83_9LACT</name>
<dbReference type="InterPro" id="IPR018392">
    <property type="entry name" value="LysM"/>
</dbReference>
<dbReference type="Pfam" id="PF01476">
    <property type="entry name" value="LysM"/>
    <property type="match status" value="3"/>
</dbReference>
<keyword evidence="4 9" id="KW-0378">Hydrolase</keyword>
<evidence type="ECO:0000256" key="7">
    <source>
        <dbReference type="SAM" id="SignalP"/>
    </source>
</evidence>
<feature type="compositionally biased region" description="Basic and acidic residues" evidence="6">
    <location>
        <begin position="82"/>
        <end position="91"/>
    </location>
</feature>
<feature type="region of interest" description="Disordered" evidence="6">
    <location>
        <begin position="628"/>
        <end position="650"/>
    </location>
</feature>
<dbReference type="EMBL" id="FOSJ01000009">
    <property type="protein sequence ID" value="SFK09272.1"/>
    <property type="molecule type" value="Genomic_DNA"/>
</dbReference>
<evidence type="ECO:0000256" key="3">
    <source>
        <dbReference type="ARBA" id="ARBA00022638"/>
    </source>
</evidence>
<reference evidence="10" key="1">
    <citation type="submission" date="2016-10" db="EMBL/GenBank/DDBJ databases">
        <authorList>
            <person name="Varghese N."/>
            <person name="Submissions S."/>
        </authorList>
    </citation>
    <scope>NUCLEOTIDE SEQUENCE [LARGE SCALE GENOMIC DNA]</scope>
    <source>
        <strain evidence="10">DSM 16108</strain>
    </source>
</reference>
<evidence type="ECO:0000256" key="5">
    <source>
        <dbReference type="ARBA" id="ARBA00032108"/>
    </source>
</evidence>
<dbReference type="GO" id="GO:0031640">
    <property type="term" value="P:killing of cells of another organism"/>
    <property type="evidence" value="ECO:0007669"/>
    <property type="project" value="UniProtKB-KW"/>
</dbReference>
<protein>
    <recommendedName>
        <fullName evidence="5">Peptidoglycan hydrolase</fullName>
    </recommendedName>
</protein>
<keyword evidence="2" id="KW-0929">Antimicrobial</keyword>
<dbReference type="OrthoDB" id="2155627at2"/>
<proteinExistence type="inferred from homology"/>
<feature type="region of interest" description="Disordered" evidence="6">
    <location>
        <begin position="252"/>
        <end position="280"/>
    </location>
</feature>
<dbReference type="SMART" id="SM00257">
    <property type="entry name" value="LysM"/>
    <property type="match status" value="3"/>
</dbReference>
<feature type="region of interest" description="Disordered" evidence="6">
    <location>
        <begin position="69"/>
        <end position="91"/>
    </location>
</feature>
<evidence type="ECO:0000313" key="10">
    <source>
        <dbReference type="Proteomes" id="UP000199589"/>
    </source>
</evidence>
<feature type="compositionally biased region" description="Acidic residues" evidence="6">
    <location>
        <begin position="168"/>
        <end position="187"/>
    </location>
</feature>
<evidence type="ECO:0000259" key="8">
    <source>
        <dbReference type="PROSITE" id="PS51782"/>
    </source>
</evidence>
<keyword evidence="10" id="KW-1185">Reference proteome</keyword>
<evidence type="ECO:0000256" key="6">
    <source>
        <dbReference type="SAM" id="MobiDB-lite"/>
    </source>
</evidence>
<dbReference type="AlphaFoldDB" id="A0A1I3WP83"/>
<dbReference type="Gene3D" id="3.10.350.10">
    <property type="entry name" value="LysM domain"/>
    <property type="match status" value="3"/>
</dbReference>
<comment type="similarity">
    <text evidence="1">Belongs to the glycosyl hydrolase 73 family.</text>
</comment>
<feature type="region of interest" description="Disordered" evidence="6">
    <location>
        <begin position="551"/>
        <end position="585"/>
    </location>
</feature>
<gene>
    <name evidence="9" type="ORF">SAMN04488569_100938</name>
</gene>
<organism evidence="9 10">
    <name type="scientific">Marinilactibacillus piezotolerans</name>
    <dbReference type="NCBI Taxonomy" id="258723"/>
    <lineage>
        <taxon>Bacteria</taxon>
        <taxon>Bacillati</taxon>
        <taxon>Bacillota</taxon>
        <taxon>Bacilli</taxon>
        <taxon>Lactobacillales</taxon>
        <taxon>Carnobacteriaceae</taxon>
        <taxon>Marinilactibacillus</taxon>
    </lineage>
</organism>
<dbReference type="GO" id="GO:0042742">
    <property type="term" value="P:defense response to bacterium"/>
    <property type="evidence" value="ECO:0007669"/>
    <property type="project" value="UniProtKB-KW"/>
</dbReference>
<dbReference type="SMART" id="SM00047">
    <property type="entry name" value="LYZ2"/>
    <property type="match status" value="1"/>
</dbReference>
<dbReference type="PROSITE" id="PS51782">
    <property type="entry name" value="LYSM"/>
    <property type="match status" value="3"/>
</dbReference>
<dbReference type="GO" id="GO:0004040">
    <property type="term" value="F:amidase activity"/>
    <property type="evidence" value="ECO:0007669"/>
    <property type="project" value="InterPro"/>
</dbReference>
<dbReference type="SUPFAM" id="SSF54106">
    <property type="entry name" value="LysM domain"/>
    <property type="match status" value="3"/>
</dbReference>
<evidence type="ECO:0000256" key="4">
    <source>
        <dbReference type="ARBA" id="ARBA00022801"/>
    </source>
</evidence>
<evidence type="ECO:0000256" key="2">
    <source>
        <dbReference type="ARBA" id="ARBA00022529"/>
    </source>
</evidence>
<dbReference type="InterPro" id="IPR002901">
    <property type="entry name" value="MGlyc_endo_b_GlcNAc-like_dom"/>
</dbReference>
<dbReference type="Gene3D" id="1.10.530.10">
    <property type="match status" value="1"/>
</dbReference>
<dbReference type="Gene3D" id="4.10.80.30">
    <property type="entry name" value="DNA polymerase, domain 6"/>
    <property type="match status" value="1"/>
</dbReference>
<evidence type="ECO:0000256" key="1">
    <source>
        <dbReference type="ARBA" id="ARBA00010266"/>
    </source>
</evidence>
<keyword evidence="3" id="KW-0081">Bacteriolytic enzyme</keyword>
<feature type="signal peptide" evidence="7">
    <location>
        <begin position="1"/>
        <end position="44"/>
    </location>
</feature>
<dbReference type="InterPro" id="IPR036779">
    <property type="entry name" value="LysM_dom_sf"/>
</dbReference>
<feature type="chain" id="PRO_5011687544" description="Peptidoglycan hydrolase" evidence="7">
    <location>
        <begin position="45"/>
        <end position="679"/>
    </location>
</feature>
<dbReference type="InterPro" id="IPR051056">
    <property type="entry name" value="Glycosyl_Hydrolase_73"/>
</dbReference>
<dbReference type="CDD" id="cd00118">
    <property type="entry name" value="LysM"/>
    <property type="match status" value="3"/>
</dbReference>
<feature type="domain" description="LysM" evidence="8">
    <location>
        <begin position="649"/>
        <end position="679"/>
    </location>
</feature>
<dbReference type="Proteomes" id="UP000199589">
    <property type="component" value="Unassembled WGS sequence"/>
</dbReference>
<accession>A0A1I3WP83</accession>
<keyword evidence="7" id="KW-0732">Signal</keyword>
<feature type="domain" description="LysM" evidence="8">
    <location>
        <begin position="582"/>
        <end position="625"/>
    </location>
</feature>